<evidence type="ECO:0000313" key="3">
    <source>
        <dbReference type="EMBL" id="CAE5959296.1"/>
    </source>
</evidence>
<feature type="domain" description="Tachykinin" evidence="2">
    <location>
        <begin position="351"/>
        <end position="361"/>
    </location>
</feature>
<feature type="domain" description="Tachykinin" evidence="2">
    <location>
        <begin position="723"/>
        <end position="733"/>
    </location>
</feature>
<feature type="compositionally biased region" description="Basic and acidic residues" evidence="1">
    <location>
        <begin position="6402"/>
        <end position="6411"/>
    </location>
</feature>
<feature type="domain" description="Tachykinin" evidence="2">
    <location>
        <begin position="5081"/>
        <end position="5091"/>
    </location>
</feature>
<evidence type="ECO:0000259" key="2">
    <source>
        <dbReference type="SMART" id="SM00203"/>
    </source>
</evidence>
<feature type="domain" description="Tachykinin" evidence="2">
    <location>
        <begin position="1321"/>
        <end position="1331"/>
    </location>
</feature>
<dbReference type="InterPro" id="IPR008215">
    <property type="entry name" value="Tachykinin_dom"/>
</dbReference>
<keyword evidence="4" id="KW-1185">Reference proteome</keyword>
<dbReference type="EMBL" id="LR999451">
    <property type="protein sequence ID" value="CAE5959296.1"/>
    <property type="molecule type" value="Genomic_DNA"/>
</dbReference>
<gene>
    <name evidence="3" type="ORF">AARE701A_LOCUS2832</name>
</gene>
<organism evidence="3 4">
    <name type="scientific">Arabidopsis arenosa</name>
    <name type="common">Sand rock-cress</name>
    <name type="synonym">Cardaminopsis arenosa</name>
    <dbReference type="NCBI Taxonomy" id="38785"/>
    <lineage>
        <taxon>Eukaryota</taxon>
        <taxon>Viridiplantae</taxon>
        <taxon>Streptophyta</taxon>
        <taxon>Embryophyta</taxon>
        <taxon>Tracheophyta</taxon>
        <taxon>Spermatophyta</taxon>
        <taxon>Magnoliopsida</taxon>
        <taxon>eudicotyledons</taxon>
        <taxon>Gunneridae</taxon>
        <taxon>Pentapetalae</taxon>
        <taxon>rosids</taxon>
        <taxon>malvids</taxon>
        <taxon>Brassicales</taxon>
        <taxon>Brassicaceae</taxon>
        <taxon>Camelineae</taxon>
        <taxon>Arabidopsis</taxon>
    </lineage>
</organism>
<feature type="domain" description="Tachykinin" evidence="2">
    <location>
        <begin position="5957"/>
        <end position="5967"/>
    </location>
</feature>
<feature type="region of interest" description="Disordered" evidence="1">
    <location>
        <begin position="6402"/>
        <end position="6421"/>
    </location>
</feature>
<dbReference type="SMART" id="SM00203">
    <property type="entry name" value="TK"/>
    <property type="match status" value="15"/>
</dbReference>
<feature type="domain" description="Tachykinin" evidence="2">
    <location>
        <begin position="1615"/>
        <end position="1625"/>
    </location>
</feature>
<sequence length="7015" mass="811950">MGSMLTPIFRKIKIDLVSCYQEPEQGKLNREYFVLAEFLEDTTDAREHRYVYTNRKHEKRSFSLPNTDLTSITSLANISFEHKGEDLTVLVPKGKRGKTEEPETDEPQAVSDPWELPKLPFEPKTEREKIFYNAYKIQNTMNMMAKNKCNWIKSKLSKIPGYDSDEDEFIAQEEGRAIDRDQEAHACERVLCVGGALYMKPRIPKPDEGVLKFVCNGYAFNLTIAEVCEIYGFRYGSETKFGDFASADSFWNTIAKENTNGNLNAKKNPKSSHIRNPAIRYIHRLLGNTFFAMKQSGEVRRDELWLLFMGVRRYMVDEHCAMFSDVEVKDVNLGCVFAKELTKIRAWGRTTSEPDCFMGSMLTPIFRKIKIDLVSCYQEPEQGKLNREYFVLAEFLEDTTDAREHRYVYTNRKHEKRSFPLPNTDLTSITSLANISFEHKGEDLTVLVPKGKRGKTEEPETDEPQAVSDSWELPELPFEPKMEREKIFYNAYKIQKTMNKMAKNMFNWIKSKLRKISGYVSDEDELIAQEEGRAIDRDQEAHGEQLDVETMDFLYPELVREFFASVELIYKKPRIPKPDEGVLKFVCNGYAFSLTIAEVCEIYGFWYGSETKFGDFASAYSFWNTIAKENANGNLNAKKNPKSALIRNPAICYIHRLLGNTFFARKQFRGVRQDELWLLFMGVRRYMVDEHCAMFSDVEVKDVNLGYVFAKELTKIRAWGRTTSEPDCFMGNMLHRSSVRSKSTSSVATKNQSKGSSTANILYWPIFSRTQWMRRNIAMCTPIAKHEKRSFPLPNTDLTSITSLANICFEHKGEDLTVLVPKSKRGKTEEPETDEPQVVSDLWELPELPFEPNMEREKIFYNAYKIQMTMNKMAKNKFNWIKSKLRKISGYVSDEDEFIAQEEGRAIDRDQEAHGEQLDVVELIYKKPRTPKPDEGVMKFVCNGYAFSLTIAEVCEIYGFRYESETKFVDFASADSFWNTIAKENANGNLNAKKNPKSSLIRNPAIRYIRRLLGNTFFARKQFGGVSDVEVKDINLGCDFAKELTKIRAWGRTTSEPDCFMGSMLTPIFRKIKIDLVSCYQEPEQGRLNREYFVLAEFLEDTTDAREHRYRKGGSTAKIPGYVSDEDEFIAQEEGRAIGREQEAHGEQLDVGERRTQRRCAKIIEEMGLTKFSETMDFLYPELVREFFASVELIYKKPRIPKLDEGVLKFVCNGYAFSLTIAEVSKENANANLNTKKNPKFSVIRNPAIRYIYRLLGKTFFASKQFGGVRQDEFWLLFMGVRRYMVDEHCAMFSDVEVKDVNLGCVFAKELTKIRAWGRTTSEPDCFMGSMLTSIFRKIKIDLVSCYQEPEQGKLNREYFVLAEFLEDTTDAREHRYSKGGSTAKIPGYVSDEDEFIAQEEGRAIGREQEAHGEQLDVGERRTQRRCAKIIEEMGLTKFSETMDFLYPELVREFFASVELIYKKPRIPKLDEGVLKFVCNGYAFSLTIAEVCEIYGFRYGSETKFGDFASADSFWNTIAKENANANLNTKKNPKFSLIRNPAIRYIYRLLGMTFFASKRFGGVRQDEFWLLFMGVRRYMVDEHCAMFSDVEVKDVNLGCVFAKELTKIRAWGRTTSEPDCFMGSMLTSIFRKIKIDLVSCYQEPEQGKLNREYFVLAEFLEDTTDAMEHRYVYTNRLKEDVRKIIEEMGLTKFSETMDFLYPELVREFFALMELIYKKPRIPKPDEGVLKFVCNGYAFSLIIAENMIAKENANGNLNAKKNPKSSLIRNPAIRYIHKLLGNTFFARKQFGGVRQDELWLLFMGVRRYMVDEHCAMFSDVEVKDVNLGSKLTSSVAIKNQSKGSSTANILYWPNLLRTQRMRGNIAMCTPIAKHEKRSFPLPNTDLTSVTSLANICFKHKGEDLTVLVTKSKRGKTKEPETDEPQAIQKTMKKMGKNKFNWIKSKLRKISSYVSDENEFIAQEEGRAIDRDQEAQGEQLDVARHSFLRRQQRRCAKIIEEMGLTKFSETMDFLSPELVREFFCVGGALYKKPRIPKPNEGVLKFVCNGYAFSLTITEVCEIYGFRYGSETKFGDFASADSFWNTIDKENANGNLNAKKNPKSSLIRNPAVCYIHRLLGNTFFARKQFGAVRQDELWLLFMGVRRYMVDEHCAMFSDVEVKDVNLGSKSTSSVATKNQSKGSSTANILYWPNFSRIQRMRGNIAMCTPIAKHEKRSFPLPNTDLTSITSLASICFEHKGEDLTVFVPTGKRGKTEEPETDEPQAVSDPWELLELPFDPKTEQEKIFYNAYKIQKTMNKMAKNKFNWIKSKLRKFPGYVSDEDEFIAQEEGRAIGREQEAHGEQLDVDSKEDVRKIIEEMGLTKFSETLDSLYPELVREFFASVELIYKKPRIPKPDEGGFETKFGDFASADSFWNTIAKENANGNLNAKKNPKSSLIRNPAIRYIHKLLGNTFFARKQFGGVRQDELWLLFMGVRRYMVDEHCAMFSDVEVKDVNLGSKLTSSVATKNQSKGSSTANILYWPNFSRTQRMRGNIAMCTPIAKHEKRSIPLPNTDLTSVTSLANICFKHKGEDLTVLVTKSKRGKTKEPETDEPQAVSDLWELPELPFEPKMEREKIFYNAYKIQKTMKKMAKNKFNWIKSKLRKISSYVSDENEFIAQEEGRAIDRDQEAQGEQLDVARHSFLRRQQRRCAKIIEEMGLTKFSETMDFLCPELVREFFASVELIYKKPRIPKPDEGVLEFVCNGYAFSLTIAEVCEIYGFRYGSETMFGDFASADSFWNTIDKENANGNLNAKKNPKTSLIRNPAVRYIQRLLGNTFFARKQFGAVRQDELWLLFMGVRRYMVDEHCAMFSDVEVKDVNLGCVFAKELTKIRAWGRTTREPDCFMGSMLTPILRKIKIDLVSCYQEPEQGKLNREYFVLLNFSRIQRMRGNIAMCTPIAKPEKRSFPLPNTDLTSITSLVNICFEHKGEDLTVLVPTGKRGKTEEPETDEPQAVSDPWELLELPFDPKTEQEKIFYNAYKIQKTMNKMAKNKFNWIKSKLRKIPGYVSDEDEFIAQEEGRAIGREQEAHGEQLDVDNKEDMRKIIEEMGLTKFSETLDSLYPELVREFFASVELIYKKPRIPKPDEGTKFGDFASADSFWNTIAKENANGNLNAKKNPKSSLIRNPAIRYIHKLLGNTFFARKQFGGVRQDELWLLFMGVRRYMVDEHCAMFSDVEVKDVNLGSKLTSSVATKNQSKGSSTANILYWPNFSRTQRMRGNIAMCTPIAKHEKRSIPLPNTDLTSVTSLANICFKHKGEDLTVLVTKSKRGKTKEPETDEPQAVSDLWELPELPFEPKMEREKIFYNAYKIQKTMKKMAKNKFNWIKSKLRKISSYVSDENEFIAQEEGRAIDRDQEAQGEQLDVARHSFLRRQQRRCAKIIEEMGLTKFSETMDFLCPELVREFFASVELIYKKPRIPKPDEGVLEFVCNGYAFSLTIAEVYKENANGNLNAKKNPKTSLIRNPAVRYIQRLLGNTFFARKQFGAVRQDELWLLFMGVRRYMVDEHCAMFSDVEVKDVNLGCVFAKELTKIRAWGRTTREPDCFMGSMLTPILRKIKIDLVSCYQEPEQGKLNREYFVLLNFSRIQRMRGNIAMCTPIAKPEKRSFPLPNTDLTSITSLVNICFEHKGEDLTVLVPTGKRGKTEEPETDEPQAVSDPWELLELPFDPKTEQEKIFYNAYKIQKTMNKMAKNKFNWIKSKLRKIPGYVSDEDEFIAQEEGRAIGREQEAHGEQLDVDNKEDMRKIIEEMGLTKFSETLDSLYPELVREFFASVELIYKKPRIPKPDEGTKFGDFASADSFWNTIAKENANGNLNAKKNPKSSLIRNPAIRYIHKLLGNTFFARKQFGGVRQDELWLLFMGVRRYMVDEHCAMFSDVEVKDVNLGCVFDKELTKIRAWGRSISEPDCFMGSMLTPIFRKINIDLVSCYQQPKQGKLNREYFVLAEFLEDTTDAREHRYVYTNRKTRKTLLPTPQHRLDIGKTKEPETDEPQAVSDLWDLPELPFDPKMEREKIFYNAYKIQKTMKKMAKTKFNWIKSKLRKISSYVSDENEFIAQEEGRAIDRYQEAQGEQLDVVKTRILRASKQSTFTPPALARHSFLRRQQRRCAKIIEEMGLTKFSETMDFLSPELVREFFASVELIYKKPRIPKPDEGVLKFVCNGYAFSLTIAEVCEIYGFRYGSETKFGDFASADSFWNTIDKENANGNLNAKTNPKSSLIRNPAVRYIHRLLGNTFFARKQFGAVRQDELWLLFMGVRRYMVDEHCAMFSDVEGTRLLHGKYANTDFRKIKIDLVSCYQEPEQGKLNREYFVLLNFSRIQRMRGNIAMCTPIAKHEKRSFPLPNTDLTSITSLVNICFEHKGEDLTVLVPTGKRGKTEEPETDEPQAVSDPWELLELPFDPKTEQEKIFYNAFKIQKTMNKMAKNKFNWIKSKLRNIPCYVSDEDEFIAQEEGRAIDRDQEAHGEQLDVGKRRILRASKLSTFTPPALARHSFLRRQQRRCAKIIEEMGLTKFSETMDFLSPELVREFFASVELIYKKPRIPKPDEGVLKFVCNGYAFSLTIAEVCEIYGFRYGSETKFGDFASADSFWNTIDKENANGNLNAKKNPKSSLIRNPAVRYIHRLLGNTFFARKQFGAVRQDELWLLFMGVRRYMVDEHCAMFSDVEVKDVNLGCVFAKELTKIRAWGRTTREPDCFMGSMLTPIFRKIKIDLVSCYQEPEQGKLNREYFVLAEFLEDTTDAREHRYHKGEDLTVLVSTGKRGKTEEPETDEPQAVSDPWELLELPFDPKTEQEKIFYNAYKIQKTMNKMAKNKFNWIKSKLRKIPCYVSDEDEFIAQEEGRAIGREQEAHGEKLDVDIKEDVRKIIEEMGLTKFSETLDSLYPELVREFFASVELIYKKPRIPKPDEGVLKFVCNGYAFSHTNAEVCEIYRFRYGSETKFGDFASADSFWNTIAKENANGNLNAKKNPKFSLIRNSAIRYIHRLLSNTFFAKKQFGGLRQDELCLLFMGVRRYMVDEHCAIFSDVEVKDINLACVFAKELTKIRAWGRTTSEPDCFMGSMLTSIFRKIKIDLVSCYQEPEQGMRGNIAISTGRISRGHNGCEGTSLLHKGEDLTVLVTKSKRGKTKEPETDEPQAMAKNKFNWIKSKLRKISSYVSDENEFIAQEEGRAIDRDQDAHGEQLDVGLKEDVQKIIEEMGLTKFSETMDFLYPELVREFFASVELIYKKLRIPKPDKRVLKFVCNGYAFSLTIAEVCEIYGFQYESETKFGDFASADSFWNTIAKENANGNLNAKKNPKFSLIRNPAIRYIHRLLGNTFFASKQFGGVRQDEFWLLFMGVRRYMVDEHCAMFSDVEVKDVNLGCVFAKELTKIRAWGRTTSEPDCFMGSMLTPIFRKIKIDLVSCYQEPEQGKLNREYFVLAEFLEDITDAREHRYHKGEDLTVLVPKSKRGKTEDPETDEPQAVSDLWELPELPFEPKMEWEKIFYNAYKIQKTMKKMGKNKFNWIKSKLRKIPGYVSDEDEFIAQEERRAIDRDQEAHGEQLDVEDVQKIIEEMRLTKFSETMDFLYPELVRELFASVELIYKKPRIPKPNEGVLKFVCNGYAFSLTIAENANGNLNAKKNPKSSLIRNPAVRYIHRYMVDEHCAMFSDVEVKDVNLGCVFAKELTKIRAWGRTTSEPDCFMGSMLTSIFRKIKIDLVSCYQEPEQGKLNREYFVLAEFLEDTTDAREHRYVYTNRKTRKTLLPTPQDRLDIGHITRQYFKEDVRKIIEEMGLTKFSDTMDSLYPELVREFFASVELIYKKPRISKPDEGVLKFVCNGFAFSLTIAENMIAKENANGNLNAKKNPKFSLIRNPAIRYIHRLLGNTFFAKKQFGGVRQDELWLLFMGVRRYLVDEHCALFSDFEVKDVNLGCVFAKELTRIRAWGRTTSEPDCFMGSMLTPIYRKIKIDLVSCYQELEQRTLNREDFVLAEFLEDTTDAREHRYVYTNRKHEKRSFPLPNTDLTSITSLANICFEHKGEDLTVFVPKGKRGKTEEPETDEPQAVSDLWELPELPFEPKMEREKIFYNAYKIQKTMKKMAENKFKWIKSKLRKISSYVSNENEFIAQEERRAIDRDQDAHGEQLDVVKRRILRCFETFNIHPTRFSTPQFLEKTGLKEDVRKIIEEMGLTKFSETMDSLYPELVREFFASVELIYKKPRIPKPDEGVLKFVCNGFAFSLTIAENTIAKENANGNLNAKKNPKFSLIRNPAIRYIHRLLGNTFFAKKQFAGVRQDELWLLFMGVRRYLVDEHCALFSDFEVKDVNLGCVFAKELTRIRAWGRTTSEPDCFMGSMLTPIYRKIKIDLVSCYQEPEQRKLNHEDFVLAKFLEDTTDAREHRGKTEEPETDEPQAVSDPWELLELSFEPKTEQEKIFYNAYKIQNTMNKMAENKFNWIKSKLRKIPGYVSDEDEFIAQEERRAIDRYQEAHGEQLDVGPQENTGSIHGQSRGGFCVASKLLTFTPPALARHIFLRRQDSKKMCERSLRKWDSPNSQKPWTFSIELVREFFASVELIYKTPRIPKPDEGVLKFVCNGYAFSLTIAEVCEIYGFRYGSETKFGDFASADSFWNTIAKENANRNLNAKKNPTSSLIPNPAIRYIHRLLGNTFFARKQFGGFRQDELWLLFMGVRRYMVDEHFAMFSDVEVKDVNLGCVFAKELTKIRAWGRTTSEPDCFMGSMLTSIFRKIKIDLVCCYQEPEQGKLNREYFVLAEFLEDTTDTREHCYHKGEDLTVLVPKNKRGKTEEPETDEPQAVSDLWELPELPSEPKLEREKIFYNAYKIQKTMNKMAKNKFNWIKSKLRKISSYVSDEDEFIAQEEGRAIDRDQEAHDKTKKVGEEASKGLRKRVRPTKSVQKPSKKRLHLQDEAPAETSQEAPAQTSREDPKKIPVQFTARQVADFECFETINIHPTRFSTPQLLKKTGLKEDVQKSLRKWDSPNSQKPWTFSILSL</sequence>
<evidence type="ECO:0000256" key="1">
    <source>
        <dbReference type="SAM" id="MobiDB-lite"/>
    </source>
</evidence>
<reference evidence="3" key="1">
    <citation type="submission" date="2021-01" db="EMBL/GenBank/DDBJ databases">
        <authorList>
            <person name="Bezrukov I."/>
        </authorList>
    </citation>
    <scope>NUCLEOTIDE SEQUENCE</scope>
</reference>
<feature type="domain" description="Tachykinin" evidence="2">
    <location>
        <begin position="6734"/>
        <end position="6744"/>
    </location>
</feature>
<feature type="domain" description="Tachykinin" evidence="2">
    <location>
        <begin position="5408"/>
        <end position="5418"/>
    </location>
</feature>
<dbReference type="GO" id="GO:0007217">
    <property type="term" value="P:tachykinin receptor signaling pathway"/>
    <property type="evidence" value="ECO:0007669"/>
    <property type="project" value="InterPro"/>
</dbReference>
<dbReference type="Pfam" id="PF03078">
    <property type="entry name" value="ATHILA"/>
    <property type="match status" value="21"/>
</dbReference>
<feature type="compositionally biased region" description="Polar residues" evidence="1">
    <location>
        <begin position="6935"/>
        <end position="6944"/>
    </location>
</feature>
<dbReference type="InterPro" id="IPR004312">
    <property type="entry name" value="ATHILA_Orf1_C"/>
</dbReference>
<accession>A0A8S1ZHB1</accession>
<feature type="compositionally biased region" description="Basic and acidic residues" evidence="1">
    <location>
        <begin position="6883"/>
        <end position="6906"/>
    </location>
</feature>
<protein>
    <recommendedName>
        <fullName evidence="2">Tachykinin domain-containing protein</fullName>
    </recommendedName>
</protein>
<feature type="domain" description="Tachykinin" evidence="2">
    <location>
        <begin position="5705"/>
        <end position="5715"/>
    </location>
</feature>
<feature type="domain" description="Tachykinin" evidence="2">
    <location>
        <begin position="2876"/>
        <end position="2886"/>
    </location>
</feature>
<name>A0A8S1ZHB1_ARAAE</name>
<feature type="domain" description="Tachykinin" evidence="2">
    <location>
        <begin position="6351"/>
        <end position="6361"/>
    </location>
</feature>
<feature type="region of interest" description="Disordered" evidence="1">
    <location>
        <begin position="6883"/>
        <end position="6953"/>
    </location>
</feature>
<proteinExistence type="predicted"/>
<feature type="domain" description="Tachykinin" evidence="2">
    <location>
        <begin position="3937"/>
        <end position="3947"/>
    </location>
</feature>
<feature type="domain" description="Tachykinin" evidence="2">
    <location>
        <begin position="3575"/>
        <end position="3585"/>
    </location>
</feature>
<feature type="region of interest" description="Disordered" evidence="1">
    <location>
        <begin position="94"/>
        <end position="118"/>
    </location>
</feature>
<dbReference type="Proteomes" id="UP000682877">
    <property type="component" value="Chromosome 1"/>
</dbReference>
<feature type="domain" description="Tachykinin" evidence="2">
    <location>
        <begin position="1054"/>
        <end position="1064"/>
    </location>
</feature>
<evidence type="ECO:0000313" key="4">
    <source>
        <dbReference type="Proteomes" id="UP000682877"/>
    </source>
</evidence>
<feature type="domain" description="Tachykinin" evidence="2">
    <location>
        <begin position="4721"/>
        <end position="4731"/>
    </location>
</feature>